<dbReference type="SUPFAM" id="SSF51658">
    <property type="entry name" value="Xylose isomerase-like"/>
    <property type="match status" value="1"/>
</dbReference>
<dbReference type="InterPro" id="IPR050312">
    <property type="entry name" value="IolE/XylAMocC-like"/>
</dbReference>
<dbReference type="InterPro" id="IPR013022">
    <property type="entry name" value="Xyl_isomerase-like_TIM-brl"/>
</dbReference>
<dbReference type="PANTHER" id="PTHR12110">
    <property type="entry name" value="HYDROXYPYRUVATE ISOMERASE"/>
    <property type="match status" value="1"/>
</dbReference>
<protein>
    <recommendedName>
        <fullName evidence="1">Xylose isomerase-like TIM barrel domain-containing protein</fullName>
    </recommendedName>
</protein>
<keyword evidence="3" id="KW-1185">Reference proteome</keyword>
<dbReference type="Pfam" id="PF01261">
    <property type="entry name" value="AP_endonuc_2"/>
    <property type="match status" value="1"/>
</dbReference>
<proteinExistence type="predicted"/>
<name>A0ABN9RC22_9DINO</name>
<dbReference type="PANTHER" id="PTHR12110:SF41">
    <property type="entry name" value="INOSOSE DEHYDRATASE"/>
    <property type="match status" value="1"/>
</dbReference>
<dbReference type="Gene3D" id="3.20.20.150">
    <property type="entry name" value="Divalent-metal-dependent TIM barrel enzymes"/>
    <property type="match status" value="1"/>
</dbReference>
<gene>
    <name evidence="2" type="ORF">PCOR1329_LOCUS19450</name>
</gene>
<dbReference type="EMBL" id="CAUYUJ010006213">
    <property type="protein sequence ID" value="CAK0816510.1"/>
    <property type="molecule type" value="Genomic_DNA"/>
</dbReference>
<organism evidence="2 3">
    <name type="scientific">Prorocentrum cordatum</name>
    <dbReference type="NCBI Taxonomy" id="2364126"/>
    <lineage>
        <taxon>Eukaryota</taxon>
        <taxon>Sar</taxon>
        <taxon>Alveolata</taxon>
        <taxon>Dinophyceae</taxon>
        <taxon>Prorocentrales</taxon>
        <taxon>Prorocentraceae</taxon>
        <taxon>Prorocentrum</taxon>
    </lineage>
</organism>
<evidence type="ECO:0000313" key="2">
    <source>
        <dbReference type="EMBL" id="CAK0816510.1"/>
    </source>
</evidence>
<dbReference type="InterPro" id="IPR036237">
    <property type="entry name" value="Xyl_isomerase-like_sf"/>
</dbReference>
<dbReference type="Proteomes" id="UP001189429">
    <property type="component" value="Unassembled WGS sequence"/>
</dbReference>
<comment type="caution">
    <text evidence="2">The sequence shown here is derived from an EMBL/GenBank/DDBJ whole genome shotgun (WGS) entry which is preliminary data.</text>
</comment>
<reference evidence="2" key="1">
    <citation type="submission" date="2023-10" db="EMBL/GenBank/DDBJ databases">
        <authorList>
            <person name="Chen Y."/>
            <person name="Shah S."/>
            <person name="Dougan E. K."/>
            <person name="Thang M."/>
            <person name="Chan C."/>
        </authorList>
    </citation>
    <scope>NUCLEOTIDE SEQUENCE [LARGE SCALE GENOMIC DNA]</scope>
</reference>
<accession>A0ABN9RC22</accession>
<evidence type="ECO:0000259" key="1">
    <source>
        <dbReference type="Pfam" id="PF01261"/>
    </source>
</evidence>
<sequence length="237" mass="26020">MMKRVLEESGVAASASLGLPFDADVSSEDPEVVARGEERLSRSIELAAAFGARNLCGILYSGFGKYRAPPTEAGRSNSVEAMRRLGRRGAELGVQVNLEVVNRYETNLLNTAEQAVAFCDDVGEENVRIHLDTYHMNIEERGFAEAVRTVGHRLGYVHLGESHRGYLGTGTVPWPEFFAALRASGYSGPLTFESFSNKILAPYVVDALCVWRNAWEDSDELARSARAYINEQWAAAA</sequence>
<feature type="domain" description="Xylose isomerase-like TIM barrel" evidence="1">
    <location>
        <begin position="2"/>
        <end position="198"/>
    </location>
</feature>
<evidence type="ECO:0000313" key="3">
    <source>
        <dbReference type="Proteomes" id="UP001189429"/>
    </source>
</evidence>